<dbReference type="AlphaFoldDB" id="A0A0F7KHS1"/>
<evidence type="ECO:0000313" key="1">
    <source>
        <dbReference type="EMBL" id="AKH38407.1"/>
    </source>
</evidence>
<reference evidence="2 4" key="3">
    <citation type="submission" date="2019-07" db="EMBL/GenBank/DDBJ databases">
        <title>Active sludge and wastewater microbial communities from Klosterneuburg, Austria.</title>
        <authorList>
            <person name="Wagner M."/>
        </authorList>
    </citation>
    <scope>NUCLEOTIDE SEQUENCE [LARGE SCALE GENOMIC DNA]</scope>
    <source>
        <strain evidence="2 4">Nm2</strain>
    </source>
</reference>
<protein>
    <submittedName>
        <fullName evidence="1">Uncharacterized protein</fullName>
    </submittedName>
</protein>
<sequence>MVTYVKCQQALDRFETDLPRLNAVRGRISYSWPLPQLDENGLREVIKGPARLVDLDVSEIKEVMV</sequence>
<organism evidence="1 3">
    <name type="scientific">Nitrosomonas communis</name>
    <dbReference type="NCBI Taxonomy" id="44574"/>
    <lineage>
        <taxon>Bacteria</taxon>
        <taxon>Pseudomonadati</taxon>
        <taxon>Pseudomonadota</taxon>
        <taxon>Betaproteobacteria</taxon>
        <taxon>Nitrosomonadales</taxon>
        <taxon>Nitrosomonadaceae</taxon>
        <taxon>Nitrosomonas</taxon>
    </lineage>
</organism>
<dbReference type="Proteomes" id="UP000034156">
    <property type="component" value="Chromosome"/>
</dbReference>
<proteinExistence type="predicted"/>
<evidence type="ECO:0000313" key="2">
    <source>
        <dbReference type="EMBL" id="TYP86333.1"/>
    </source>
</evidence>
<evidence type="ECO:0000313" key="4">
    <source>
        <dbReference type="Proteomes" id="UP000324176"/>
    </source>
</evidence>
<reference evidence="1 3" key="2">
    <citation type="journal article" date="2016" name="Genome Announc.">
        <title>Genome Sequence of Nitrosomonas communis Strain Nm2, a Mesophilic Ammonia-Oxidizing Bacterium Isolated from Mediterranean Soil.</title>
        <authorList>
            <person name="Kozlowski J.A."/>
            <person name="Kits K.D."/>
            <person name="Stein L.Y."/>
        </authorList>
    </citation>
    <scope>NUCLEOTIDE SEQUENCE [LARGE SCALE GENOMIC DNA]</scope>
    <source>
        <strain evidence="1 3">Nm2</strain>
    </source>
</reference>
<accession>A0A0F7KHS1</accession>
<reference evidence="3" key="1">
    <citation type="submission" date="2015-05" db="EMBL/GenBank/DDBJ databases">
        <title>Draft genome of Nitrosomonas communis strain Nm2.</title>
        <authorList>
            <person name="Kozlowski J.A."/>
            <person name="Kits K.D."/>
            <person name="Stein L.Y."/>
        </authorList>
    </citation>
    <scope>NUCLEOTIDE SEQUENCE [LARGE SCALE GENOMIC DNA]</scope>
    <source>
        <strain evidence="3">Nm2</strain>
    </source>
</reference>
<gene>
    <name evidence="1" type="ORF">AAW31_12320</name>
    <name evidence="2" type="ORF">BCL69_103211</name>
</gene>
<dbReference type="EMBL" id="VNHT01000032">
    <property type="protein sequence ID" value="TYP86333.1"/>
    <property type="molecule type" value="Genomic_DNA"/>
</dbReference>
<dbReference type="Proteomes" id="UP000324176">
    <property type="component" value="Unassembled WGS sequence"/>
</dbReference>
<name>A0A0F7KHS1_9PROT</name>
<evidence type="ECO:0000313" key="3">
    <source>
        <dbReference type="Proteomes" id="UP000034156"/>
    </source>
</evidence>
<keyword evidence="3" id="KW-1185">Reference proteome</keyword>
<dbReference type="EMBL" id="CP011451">
    <property type="protein sequence ID" value="AKH38407.1"/>
    <property type="molecule type" value="Genomic_DNA"/>
</dbReference>
<dbReference type="PATRIC" id="fig|44574.3.peg.2988"/>
<dbReference type="KEGG" id="nco:AAW31_12320"/>